<reference evidence="2 3" key="1">
    <citation type="submission" date="2019-03" db="EMBL/GenBank/DDBJ databases">
        <title>Genomic Encyclopedia of Type Strains, Phase IV (KMG-IV): sequencing the most valuable type-strain genomes for metagenomic binning, comparative biology and taxonomic classification.</title>
        <authorList>
            <person name="Goeker M."/>
        </authorList>
    </citation>
    <scope>NUCLEOTIDE SEQUENCE [LARGE SCALE GENOMIC DNA]</scope>
    <source>
        <strain evidence="2 3">DSM 103923</strain>
    </source>
</reference>
<keyword evidence="3" id="KW-1185">Reference proteome</keyword>
<accession>A0A4R3JYW5</accession>
<name>A0A4R3JYW5_9PROT</name>
<organism evidence="2 3">
    <name type="scientific">Sulfuritortus calidifontis</name>
    <dbReference type="NCBI Taxonomy" id="1914471"/>
    <lineage>
        <taxon>Bacteria</taxon>
        <taxon>Pseudomonadati</taxon>
        <taxon>Pseudomonadota</taxon>
        <taxon>Betaproteobacteria</taxon>
        <taxon>Nitrosomonadales</taxon>
        <taxon>Thiobacillaceae</taxon>
        <taxon>Sulfuritortus</taxon>
    </lineage>
</organism>
<feature type="chain" id="PRO_5020745247" description="DUF3857 domain-containing protein" evidence="1">
    <location>
        <begin position="18"/>
        <end position="219"/>
    </location>
</feature>
<evidence type="ECO:0000256" key="1">
    <source>
        <dbReference type="SAM" id="SignalP"/>
    </source>
</evidence>
<gene>
    <name evidence="2" type="ORF">EDC61_10353</name>
</gene>
<dbReference type="AlphaFoldDB" id="A0A4R3JYW5"/>
<sequence length="219" mass="24915">MRFAWLLLALLPGLAFARQATELLFEDTEPGEPPYLSRVLILGDKLRLDYGQDADNFSLYDRRAQRLYVVSHEVERITEIPAGKARLRLPKGWRLTLSKQAGGAEQHVRVKLNDKICLELKAVPGLLPEASRLLGDLRRALTASQAAAWKATPADLRDPCFLVLDVVRAGIEYDYGLPLSLQYGDGRRRLYRSHAEREVAEELFTLPAQYQRFEWTAPR</sequence>
<keyword evidence="1" id="KW-0732">Signal</keyword>
<dbReference type="EMBL" id="SLZY01000003">
    <property type="protein sequence ID" value="TCS72931.1"/>
    <property type="molecule type" value="Genomic_DNA"/>
</dbReference>
<evidence type="ECO:0008006" key="4">
    <source>
        <dbReference type="Google" id="ProtNLM"/>
    </source>
</evidence>
<evidence type="ECO:0000313" key="3">
    <source>
        <dbReference type="Proteomes" id="UP000295135"/>
    </source>
</evidence>
<comment type="caution">
    <text evidence="2">The sequence shown here is derived from an EMBL/GenBank/DDBJ whole genome shotgun (WGS) entry which is preliminary data.</text>
</comment>
<dbReference type="Proteomes" id="UP000295135">
    <property type="component" value="Unassembled WGS sequence"/>
</dbReference>
<dbReference type="RefSeq" id="WP_126461932.1">
    <property type="nucleotide sequence ID" value="NZ_AP018721.1"/>
</dbReference>
<evidence type="ECO:0000313" key="2">
    <source>
        <dbReference type="EMBL" id="TCS72931.1"/>
    </source>
</evidence>
<dbReference type="OrthoDB" id="8560170at2"/>
<feature type="signal peptide" evidence="1">
    <location>
        <begin position="1"/>
        <end position="17"/>
    </location>
</feature>
<protein>
    <recommendedName>
        <fullName evidence="4">DUF3857 domain-containing protein</fullName>
    </recommendedName>
</protein>
<proteinExistence type="predicted"/>